<dbReference type="Pfam" id="PF02779">
    <property type="entry name" value="Transket_pyr"/>
    <property type="match status" value="1"/>
</dbReference>
<evidence type="ECO:0000256" key="1">
    <source>
        <dbReference type="ARBA" id="ARBA00023002"/>
    </source>
</evidence>
<dbReference type="Gene3D" id="3.40.50.970">
    <property type="match status" value="1"/>
</dbReference>
<dbReference type="InterPro" id="IPR005475">
    <property type="entry name" value="Transketolase-like_Pyr-bd"/>
</dbReference>
<dbReference type="PANTHER" id="PTHR43257:SF3">
    <property type="entry name" value="ACETOIN:2,6-DICHLOROPHENOLINDOPHENOL OXIDOREDUCTASE SUBUNIT BETA"/>
    <property type="match status" value="1"/>
</dbReference>
<dbReference type="CDD" id="cd07036">
    <property type="entry name" value="TPP_PYR_E1-PDHc-beta_like"/>
    <property type="match status" value="1"/>
</dbReference>
<feature type="domain" description="Transketolase-like pyrimidine-binding" evidence="2">
    <location>
        <begin position="5"/>
        <end position="194"/>
    </location>
</feature>
<dbReference type="Pfam" id="PF02780">
    <property type="entry name" value="Transketolase_C"/>
    <property type="match status" value="1"/>
</dbReference>
<dbReference type="EMBL" id="JBHSNQ010000071">
    <property type="protein sequence ID" value="MFC5541736.1"/>
    <property type="molecule type" value="Genomic_DNA"/>
</dbReference>
<dbReference type="EC" id="1.2.4.-" evidence="3"/>
<dbReference type="InterPro" id="IPR033248">
    <property type="entry name" value="Transketolase_C"/>
</dbReference>
<proteinExistence type="predicted"/>
<keyword evidence="1 3" id="KW-0560">Oxidoreductase</keyword>
<dbReference type="NCBIfam" id="NF006667">
    <property type="entry name" value="PRK09212.1"/>
    <property type="match status" value="1"/>
</dbReference>
<dbReference type="PANTHER" id="PTHR43257">
    <property type="entry name" value="PYRUVATE DEHYDROGENASE E1 COMPONENT BETA SUBUNIT"/>
    <property type="match status" value="1"/>
</dbReference>
<dbReference type="RefSeq" id="WP_342580863.1">
    <property type="nucleotide sequence ID" value="NZ_JBHSNQ010000071.1"/>
</dbReference>
<gene>
    <name evidence="3" type="ORF">ACFPOH_08180</name>
</gene>
<keyword evidence="4" id="KW-1185">Reference proteome</keyword>
<evidence type="ECO:0000259" key="2">
    <source>
        <dbReference type="SMART" id="SM00861"/>
    </source>
</evidence>
<evidence type="ECO:0000313" key="4">
    <source>
        <dbReference type="Proteomes" id="UP001595978"/>
    </source>
</evidence>
<dbReference type="Gene3D" id="3.40.50.920">
    <property type="match status" value="1"/>
</dbReference>
<reference evidence="4" key="1">
    <citation type="journal article" date="2019" name="Int. J. Syst. Evol. Microbiol.">
        <title>The Global Catalogue of Microorganisms (GCM) 10K type strain sequencing project: providing services to taxonomists for standard genome sequencing and annotation.</title>
        <authorList>
            <consortium name="The Broad Institute Genomics Platform"/>
            <consortium name="The Broad Institute Genome Sequencing Center for Infectious Disease"/>
            <person name="Wu L."/>
            <person name="Ma J."/>
        </authorList>
    </citation>
    <scope>NUCLEOTIDE SEQUENCE [LARGE SCALE GENOMIC DNA]</scope>
    <source>
        <strain evidence="4">CCUG 56331</strain>
    </source>
</reference>
<dbReference type="SUPFAM" id="SSF52518">
    <property type="entry name" value="Thiamin diphosphate-binding fold (THDP-binding)"/>
    <property type="match status" value="1"/>
</dbReference>
<organism evidence="3 4">
    <name type="scientific">Ureibacillus suwonensis</name>
    <dbReference type="NCBI Taxonomy" id="313007"/>
    <lineage>
        <taxon>Bacteria</taxon>
        <taxon>Bacillati</taxon>
        <taxon>Bacillota</taxon>
        <taxon>Bacilli</taxon>
        <taxon>Bacillales</taxon>
        <taxon>Caryophanaceae</taxon>
        <taxon>Ureibacillus</taxon>
    </lineage>
</organism>
<dbReference type="SMART" id="SM00861">
    <property type="entry name" value="Transket_pyr"/>
    <property type="match status" value="1"/>
</dbReference>
<comment type="caution">
    <text evidence="3">The sequence shown here is derived from an EMBL/GenBank/DDBJ whole genome shotgun (WGS) entry which is preliminary data.</text>
</comment>
<protein>
    <submittedName>
        <fullName evidence="3">Alpha-ketoacid dehydrogenase subunit beta</fullName>
        <ecNumber evidence="3">1.2.4.-</ecNumber>
    </submittedName>
</protein>
<dbReference type="InterPro" id="IPR029061">
    <property type="entry name" value="THDP-binding"/>
</dbReference>
<sequence>MAREILFMSAINEALDQAMAKDENIILLGEDIAGGAEVQHLEEANEDAWGGVMGVTRGLAPKYGRERVIDTPLSEMGYMAAAVGMAVTGLRPVAELMFSDFIGFCFDSIIGQGSKMRYMFGGKAKVPMTVRTMHGAGVNAAAQHSGSYYGLFGSIPGVKVVVPATPYDAKGLLLSAIEDDNLVIFSEDKTLYGMKGEVPEEYYTIPIGKAAIKRDGKDLTIVTIGKMLYVGLEVADILEKDNISVEVIDLRTVAPWDEETVLESVKKTGRLIIIDESNPHNNTATDIASVVADKAFDYLDGPIKCVCAPNTPVPFAANLEKLYIPDANKVLTVATEIIDDLRVK</sequence>
<evidence type="ECO:0000313" key="3">
    <source>
        <dbReference type="EMBL" id="MFC5541736.1"/>
    </source>
</evidence>
<dbReference type="InterPro" id="IPR009014">
    <property type="entry name" value="Transketo_C/PFOR_II"/>
</dbReference>
<dbReference type="SUPFAM" id="SSF52922">
    <property type="entry name" value="TK C-terminal domain-like"/>
    <property type="match status" value="1"/>
</dbReference>
<name>A0ABW0RAD2_9BACL</name>
<dbReference type="GO" id="GO:0016491">
    <property type="term" value="F:oxidoreductase activity"/>
    <property type="evidence" value="ECO:0007669"/>
    <property type="project" value="UniProtKB-KW"/>
</dbReference>
<dbReference type="Proteomes" id="UP001595978">
    <property type="component" value="Unassembled WGS sequence"/>
</dbReference>
<accession>A0ABW0RAD2</accession>